<accession>A0A0F9LYS8</accession>
<name>A0A0F9LYS8_9ZZZZ</name>
<gene>
    <name evidence="1" type="ORF">LCGC14_1449650</name>
</gene>
<protein>
    <submittedName>
        <fullName evidence="1">Uncharacterized protein</fullName>
    </submittedName>
</protein>
<proteinExistence type="predicted"/>
<sequence length="48" mass="5614">MPRADKTVKVKIPYICKLGPAEREAFECLSRPPRFPKKLEDLKKNDKQ</sequence>
<comment type="caution">
    <text evidence="1">The sequence shown here is derived from an EMBL/GenBank/DDBJ whole genome shotgun (WGS) entry which is preliminary data.</text>
</comment>
<evidence type="ECO:0000313" key="1">
    <source>
        <dbReference type="EMBL" id="KKM69555.1"/>
    </source>
</evidence>
<dbReference type="EMBL" id="LAZR01009968">
    <property type="protein sequence ID" value="KKM69555.1"/>
    <property type="molecule type" value="Genomic_DNA"/>
</dbReference>
<dbReference type="AlphaFoldDB" id="A0A0F9LYS8"/>
<reference evidence="1" key="1">
    <citation type="journal article" date="2015" name="Nature">
        <title>Complex archaea that bridge the gap between prokaryotes and eukaryotes.</title>
        <authorList>
            <person name="Spang A."/>
            <person name="Saw J.H."/>
            <person name="Jorgensen S.L."/>
            <person name="Zaremba-Niedzwiedzka K."/>
            <person name="Martijn J."/>
            <person name="Lind A.E."/>
            <person name="van Eijk R."/>
            <person name="Schleper C."/>
            <person name="Guy L."/>
            <person name="Ettema T.J."/>
        </authorList>
    </citation>
    <scope>NUCLEOTIDE SEQUENCE</scope>
</reference>
<organism evidence="1">
    <name type="scientific">marine sediment metagenome</name>
    <dbReference type="NCBI Taxonomy" id="412755"/>
    <lineage>
        <taxon>unclassified sequences</taxon>
        <taxon>metagenomes</taxon>
        <taxon>ecological metagenomes</taxon>
    </lineage>
</organism>